<comment type="caution">
    <text evidence="1">The sequence shown here is derived from an EMBL/GenBank/DDBJ whole genome shotgun (WGS) entry which is preliminary data.</text>
</comment>
<reference evidence="1 2" key="1">
    <citation type="journal article" date="2019" name="Sci. Rep.">
        <title>Orb-weaving spider Araneus ventricosus genome elucidates the spidroin gene catalogue.</title>
        <authorList>
            <person name="Kono N."/>
            <person name="Nakamura H."/>
            <person name="Ohtoshi R."/>
            <person name="Moran D.A.P."/>
            <person name="Shinohara A."/>
            <person name="Yoshida Y."/>
            <person name="Fujiwara M."/>
            <person name="Mori M."/>
            <person name="Tomita M."/>
            <person name="Arakawa K."/>
        </authorList>
    </citation>
    <scope>NUCLEOTIDE SEQUENCE [LARGE SCALE GENOMIC DNA]</scope>
</reference>
<evidence type="ECO:0000313" key="2">
    <source>
        <dbReference type="Proteomes" id="UP000499080"/>
    </source>
</evidence>
<dbReference type="Proteomes" id="UP000499080">
    <property type="component" value="Unassembled WGS sequence"/>
</dbReference>
<dbReference type="AlphaFoldDB" id="A0A4Y2QII5"/>
<name>A0A4Y2QII5_ARAVE</name>
<evidence type="ECO:0000313" key="1">
    <source>
        <dbReference type="EMBL" id="GBN63089.1"/>
    </source>
</evidence>
<gene>
    <name evidence="1" type="ORF">AVEN_58050_1</name>
</gene>
<keyword evidence="2" id="KW-1185">Reference proteome</keyword>
<proteinExistence type="predicted"/>
<organism evidence="1 2">
    <name type="scientific">Araneus ventricosus</name>
    <name type="common">Orbweaver spider</name>
    <name type="synonym">Epeira ventricosa</name>
    <dbReference type="NCBI Taxonomy" id="182803"/>
    <lineage>
        <taxon>Eukaryota</taxon>
        <taxon>Metazoa</taxon>
        <taxon>Ecdysozoa</taxon>
        <taxon>Arthropoda</taxon>
        <taxon>Chelicerata</taxon>
        <taxon>Arachnida</taxon>
        <taxon>Araneae</taxon>
        <taxon>Araneomorphae</taxon>
        <taxon>Entelegynae</taxon>
        <taxon>Araneoidea</taxon>
        <taxon>Araneidae</taxon>
        <taxon>Araneus</taxon>
    </lineage>
</organism>
<sequence>MTVTEFDGIQHLHNAFSNTSVLSIFKWLHREILYGFRIRRRIGRIDILPICRAVHSLVGGMRAMPYNDEVLETFFQKSKNLNSPRGFTLSCINGPITDNSSPNASQVLADAAASSFGSIRC</sequence>
<protein>
    <submittedName>
        <fullName evidence="1">Uncharacterized protein</fullName>
    </submittedName>
</protein>
<dbReference type="EMBL" id="BGPR01013971">
    <property type="protein sequence ID" value="GBN63089.1"/>
    <property type="molecule type" value="Genomic_DNA"/>
</dbReference>
<accession>A0A4Y2QII5</accession>